<dbReference type="EMBL" id="CP051204">
    <property type="protein sequence ID" value="QJB41392.1"/>
    <property type="molecule type" value="Genomic_DNA"/>
</dbReference>
<accession>A0AAE6ZKF6</accession>
<evidence type="ECO:0000313" key="2">
    <source>
        <dbReference type="EMBL" id="QJB41392.1"/>
    </source>
</evidence>
<protein>
    <submittedName>
        <fullName evidence="1">Uncharacterized protein</fullName>
    </submittedName>
</protein>
<evidence type="ECO:0000313" key="1">
    <source>
        <dbReference type="EMBL" id="QJB34881.1"/>
    </source>
</evidence>
<dbReference type="AlphaFoldDB" id="A0AAE6ZKF6"/>
<gene>
    <name evidence="2" type="ORF">HF324_27550</name>
    <name evidence="1" type="ORF">HF329_27690</name>
</gene>
<dbReference type="Proteomes" id="UP000503144">
    <property type="component" value="Chromosome"/>
</dbReference>
<reference evidence="3 4" key="1">
    <citation type="submission" date="2020-04" db="EMBL/GenBank/DDBJ databases">
        <authorList>
            <person name="Kittiwongwattana C."/>
        </authorList>
    </citation>
    <scope>NUCLEOTIDE SEQUENCE [LARGE SCALE GENOMIC DNA]</scope>
    <source>
        <strain evidence="4">1303</strain>
        <strain evidence="3">1310</strain>
    </source>
</reference>
<dbReference type="KEGG" id="coy:HF329_27690"/>
<keyword evidence="4" id="KW-1185">Reference proteome</keyword>
<organism evidence="1 3">
    <name type="scientific">Chitinophaga oryzae</name>
    <dbReference type="NCBI Taxonomy" id="2725414"/>
    <lineage>
        <taxon>Bacteria</taxon>
        <taxon>Pseudomonadati</taxon>
        <taxon>Bacteroidota</taxon>
        <taxon>Chitinophagia</taxon>
        <taxon>Chitinophagales</taxon>
        <taxon>Chitinophagaceae</taxon>
        <taxon>Chitinophaga</taxon>
    </lineage>
</organism>
<evidence type="ECO:0000313" key="4">
    <source>
        <dbReference type="Proteomes" id="UP000503144"/>
    </source>
</evidence>
<name>A0AAE6ZKF6_9BACT</name>
<dbReference type="RefSeq" id="WP_168809384.1">
    <property type="nucleotide sequence ID" value="NZ_CP051204.2"/>
</dbReference>
<proteinExistence type="predicted"/>
<dbReference type="Proteomes" id="UP000502421">
    <property type="component" value="Chromosome"/>
</dbReference>
<sequence length="513" mass="59105">MDYLSTRLIERDLKALGIYNPEFLQKVDNLCCMGLPFFYLTYPTNFPDGRLDIELHCYKHSETEEYKLHGYSAKFVRPIEFEAVTINGIDVLALDRAMANVDWQGLMQDAPVDMNSYPGVLIRKMVLLNESSAQGRSIFDLLSIKHWLGTGLYDPIKDNLKMQYETAKYFSADNLLEENITYCYHLLSGRFDQYLLQLEDIGFHTPIYLKRMLAFSADDFSLRLYRRETDGLMEVIIPFSKTDDRYLIEQYKVKLYDLPAIQHGIFNDLDTEKLEEDMKIIDWMDEASHYQIFNDDEYCFTDKICSILSQLQDTHYEDQGISHILALLELKYWAESPDFVGMIDNDTWNFLSSCPCKEILLPAGIPVSAAFHLLHGRAIFDVKSTEMGAFWHRAVPDIAQTGHFLLQSSDGISVSRLTQILQQLPIGEEEIETVLSRILNGQIADVQLKSGQSVLVSVDPFQEHLILFSPNGMPMDHQTYQCKNSNRPSKQPMPPTKVHSKRLLWLKGKKRGI</sequence>
<reference evidence="1 4" key="2">
    <citation type="submission" date="2020-09" db="EMBL/GenBank/DDBJ databases">
        <authorList>
            <person name="Kittiwongwattana C."/>
        </authorList>
    </citation>
    <scope>NUCLEOTIDE SEQUENCE</scope>
    <source>
        <strain evidence="2 4">1303</strain>
        <strain evidence="1">1310</strain>
    </source>
</reference>
<evidence type="ECO:0000313" key="3">
    <source>
        <dbReference type="Proteomes" id="UP000502421"/>
    </source>
</evidence>
<dbReference type="EMBL" id="CP051205">
    <property type="protein sequence ID" value="QJB34881.1"/>
    <property type="molecule type" value="Genomic_DNA"/>
</dbReference>